<dbReference type="RefSeq" id="XP_034110946.1">
    <property type="nucleotide sequence ID" value="XM_034255055.1"/>
</dbReference>
<dbReference type="OrthoDB" id="7789165at2759"/>
<dbReference type="GeneID" id="117572321"/>
<dbReference type="Proteomes" id="UP000515160">
    <property type="component" value="Chromosome 3"/>
</dbReference>
<dbReference type="Pfam" id="PF06477">
    <property type="entry name" value="DUF1091"/>
    <property type="match status" value="1"/>
</dbReference>
<name>A0A6P8X424_DROAB</name>
<dbReference type="SMART" id="SM00697">
    <property type="entry name" value="DM8"/>
    <property type="match status" value="1"/>
</dbReference>
<evidence type="ECO:0000313" key="1">
    <source>
        <dbReference type="Proteomes" id="UP000515160"/>
    </source>
</evidence>
<keyword evidence="1" id="KW-1185">Reference proteome</keyword>
<dbReference type="InterPro" id="IPR010512">
    <property type="entry name" value="DUF1091"/>
</dbReference>
<gene>
    <name evidence="2" type="primary">LOC117572321</name>
</gene>
<sequence>MKIVRRGVTEVNSICNYYQLPIDDIKLHIQLFKQSNGYRPFLFNQTVDYCGYMRNMDSQPLFHAFYKTWITTTNFNHSCPFNHAIVVKNLKYNGNHIMNNLPMPNGEYMVAIKTFTSPRWRSEYKVYVTKTD</sequence>
<accession>A0A6P8X424</accession>
<dbReference type="AlphaFoldDB" id="A0A6P8X424"/>
<protein>
    <submittedName>
        <fullName evidence="2">Uncharacterized protein LOC117572321</fullName>
    </submittedName>
</protein>
<proteinExistence type="predicted"/>
<organism evidence="1 2">
    <name type="scientific">Drosophila albomicans</name>
    <name type="common">Fruit fly</name>
    <dbReference type="NCBI Taxonomy" id="7291"/>
    <lineage>
        <taxon>Eukaryota</taxon>
        <taxon>Metazoa</taxon>
        <taxon>Ecdysozoa</taxon>
        <taxon>Arthropoda</taxon>
        <taxon>Hexapoda</taxon>
        <taxon>Insecta</taxon>
        <taxon>Pterygota</taxon>
        <taxon>Neoptera</taxon>
        <taxon>Endopterygota</taxon>
        <taxon>Diptera</taxon>
        <taxon>Brachycera</taxon>
        <taxon>Muscomorpha</taxon>
        <taxon>Ephydroidea</taxon>
        <taxon>Drosophilidae</taxon>
        <taxon>Drosophila</taxon>
    </lineage>
</organism>
<dbReference type="PANTHER" id="PTHR20898:SF0">
    <property type="entry name" value="DAEDALUS ON 3-RELATED"/>
    <property type="match status" value="1"/>
</dbReference>
<evidence type="ECO:0000313" key="2">
    <source>
        <dbReference type="RefSeq" id="XP_034110946.1"/>
    </source>
</evidence>
<dbReference type="PANTHER" id="PTHR20898">
    <property type="entry name" value="DAEDALUS ON 3-RELATED-RELATED"/>
    <property type="match status" value="1"/>
</dbReference>
<reference evidence="2" key="1">
    <citation type="submission" date="2025-08" db="UniProtKB">
        <authorList>
            <consortium name="RefSeq"/>
        </authorList>
    </citation>
    <scope>IDENTIFICATION</scope>
    <source>
        <strain evidence="2">15112-1751.03</strain>
        <tissue evidence="2">Whole Adult</tissue>
    </source>
</reference>